<evidence type="ECO:0000256" key="6">
    <source>
        <dbReference type="RuleBase" id="RU363126"/>
    </source>
</evidence>
<dbReference type="GO" id="GO:0005254">
    <property type="term" value="F:chloride channel activity"/>
    <property type="evidence" value="ECO:0007669"/>
    <property type="project" value="UniProtKB-KW"/>
</dbReference>
<accession>A0A183V5D0</accession>
<dbReference type="Pfam" id="PF01062">
    <property type="entry name" value="Bestrophin"/>
    <property type="match status" value="2"/>
</dbReference>
<dbReference type="GO" id="GO:0005886">
    <property type="term" value="C:plasma membrane"/>
    <property type="evidence" value="ECO:0007669"/>
    <property type="project" value="UniProtKB-SubCell"/>
</dbReference>
<evidence type="ECO:0000256" key="5">
    <source>
        <dbReference type="ARBA" id="ARBA00034769"/>
    </source>
</evidence>
<evidence type="ECO:0000256" key="2">
    <source>
        <dbReference type="ARBA" id="ARBA00022692"/>
    </source>
</evidence>
<dbReference type="WBParaSite" id="TCNE_0001595101-mRNA-1">
    <property type="protein sequence ID" value="TCNE_0001595101-mRNA-1"/>
    <property type="gene ID" value="TCNE_0001595101"/>
</dbReference>
<keyword evidence="6" id="KW-1003">Cell membrane</keyword>
<dbReference type="InterPro" id="IPR021134">
    <property type="entry name" value="Bestrophin-like"/>
</dbReference>
<keyword evidence="6" id="KW-0407">Ion channel</keyword>
<keyword evidence="6" id="KW-0813">Transport</keyword>
<keyword evidence="7" id="KW-1185">Reference proteome</keyword>
<comment type="similarity">
    <text evidence="5 6">Belongs to the anion channel-forming bestrophin (TC 1.A.46) family. Calcium-sensitive chloride channel subfamily.</text>
</comment>
<protein>
    <recommendedName>
        <fullName evidence="6">Bestrophin homolog</fullName>
    </recommendedName>
</protein>
<dbReference type="PANTHER" id="PTHR10736:SF0">
    <property type="entry name" value="BESTROPHIN HOMOLOG"/>
    <property type="match status" value="1"/>
</dbReference>
<keyword evidence="6" id="KW-0406">Ion transport</keyword>
<keyword evidence="4" id="KW-0472">Membrane</keyword>
<reference evidence="8" key="1">
    <citation type="submission" date="2016-06" db="UniProtKB">
        <authorList>
            <consortium name="WormBaseParasite"/>
        </authorList>
    </citation>
    <scope>IDENTIFICATION</scope>
</reference>
<keyword evidence="2" id="KW-0812">Transmembrane</keyword>
<keyword evidence="6" id="KW-0868">Chloride</keyword>
<evidence type="ECO:0000313" key="7">
    <source>
        <dbReference type="Proteomes" id="UP000050794"/>
    </source>
</evidence>
<organism evidence="7 8">
    <name type="scientific">Toxocara canis</name>
    <name type="common">Canine roundworm</name>
    <dbReference type="NCBI Taxonomy" id="6265"/>
    <lineage>
        <taxon>Eukaryota</taxon>
        <taxon>Metazoa</taxon>
        <taxon>Ecdysozoa</taxon>
        <taxon>Nematoda</taxon>
        <taxon>Chromadorea</taxon>
        <taxon>Rhabditida</taxon>
        <taxon>Spirurina</taxon>
        <taxon>Ascaridomorpha</taxon>
        <taxon>Ascaridoidea</taxon>
        <taxon>Toxocaridae</taxon>
        <taxon>Toxocara</taxon>
    </lineage>
</organism>
<comment type="function">
    <text evidence="6">Forms chloride channels.</text>
</comment>
<dbReference type="AlphaFoldDB" id="A0A183V5D0"/>
<keyword evidence="3" id="KW-1133">Transmembrane helix</keyword>
<comment type="subcellular location">
    <subcellularLocation>
        <location evidence="6">Cell membrane</location>
        <topology evidence="6">Multi-pass membrane protein</topology>
    </subcellularLocation>
    <subcellularLocation>
        <location evidence="1">Membrane</location>
    </subcellularLocation>
</comment>
<keyword evidence="6" id="KW-0869">Chloride channel</keyword>
<evidence type="ECO:0000313" key="8">
    <source>
        <dbReference type="WBParaSite" id="TCNE_0001595101-mRNA-1"/>
    </source>
</evidence>
<sequence length="223" mass="26637">LEEHEVERFTENNFYQSVSWALALARQARDEGIIRSDPALQDIFRICMDFRWSQITLFYYNWIPVPLAFSQICMDFRWSQITLFYYNWIPVPLAFSQIISLVVRCYFILALLGRQFTHNEGSRSPIDIYFPAITVLQLVFYSGWVKVAEALINPCGDDDEDFDFEWFLARNMRQATAIADEKNSEPPPLCWDKFWRDQKEREQNTKSTVKRLGKFWFIRMHLE</sequence>
<evidence type="ECO:0000256" key="4">
    <source>
        <dbReference type="ARBA" id="ARBA00023136"/>
    </source>
</evidence>
<proteinExistence type="inferred from homology"/>
<evidence type="ECO:0000256" key="3">
    <source>
        <dbReference type="ARBA" id="ARBA00022989"/>
    </source>
</evidence>
<dbReference type="InterPro" id="IPR000615">
    <property type="entry name" value="Bestrophin"/>
</dbReference>
<evidence type="ECO:0000256" key="1">
    <source>
        <dbReference type="ARBA" id="ARBA00004370"/>
    </source>
</evidence>
<dbReference type="Proteomes" id="UP000050794">
    <property type="component" value="Unassembled WGS sequence"/>
</dbReference>
<name>A0A183V5D0_TOXCA</name>
<dbReference type="GO" id="GO:0034707">
    <property type="term" value="C:chloride channel complex"/>
    <property type="evidence" value="ECO:0007669"/>
    <property type="project" value="UniProtKB-KW"/>
</dbReference>
<dbReference type="PANTHER" id="PTHR10736">
    <property type="entry name" value="BESTROPHIN"/>
    <property type="match status" value="1"/>
</dbReference>